<organism evidence="1 2">
    <name type="scientific">Trifolium pratense</name>
    <name type="common">Red clover</name>
    <dbReference type="NCBI Taxonomy" id="57577"/>
    <lineage>
        <taxon>Eukaryota</taxon>
        <taxon>Viridiplantae</taxon>
        <taxon>Streptophyta</taxon>
        <taxon>Embryophyta</taxon>
        <taxon>Tracheophyta</taxon>
        <taxon>Spermatophyta</taxon>
        <taxon>Magnoliopsida</taxon>
        <taxon>eudicotyledons</taxon>
        <taxon>Gunneridae</taxon>
        <taxon>Pentapetalae</taxon>
        <taxon>rosids</taxon>
        <taxon>fabids</taxon>
        <taxon>Fabales</taxon>
        <taxon>Fabaceae</taxon>
        <taxon>Papilionoideae</taxon>
        <taxon>50 kb inversion clade</taxon>
        <taxon>NPAAA clade</taxon>
        <taxon>Hologalegina</taxon>
        <taxon>IRL clade</taxon>
        <taxon>Trifolieae</taxon>
        <taxon>Trifolium</taxon>
    </lineage>
</organism>
<name>A0A2K3MQ90_TRIPR</name>
<evidence type="ECO:0000313" key="1">
    <source>
        <dbReference type="EMBL" id="PNX92922.1"/>
    </source>
</evidence>
<dbReference type="EMBL" id="ASHM01011031">
    <property type="protein sequence ID" value="PNX92922.1"/>
    <property type="molecule type" value="Genomic_DNA"/>
</dbReference>
<gene>
    <name evidence="1" type="ORF">L195_g016068</name>
</gene>
<dbReference type="AlphaFoldDB" id="A0A2K3MQ90"/>
<reference evidence="1 2" key="1">
    <citation type="journal article" date="2014" name="Am. J. Bot.">
        <title>Genome assembly and annotation for red clover (Trifolium pratense; Fabaceae).</title>
        <authorList>
            <person name="Istvanek J."/>
            <person name="Jaros M."/>
            <person name="Krenek A."/>
            <person name="Repkova J."/>
        </authorList>
    </citation>
    <scope>NUCLEOTIDE SEQUENCE [LARGE SCALE GENOMIC DNA]</scope>
    <source>
        <strain evidence="2">cv. Tatra</strain>
        <tissue evidence="1">Young leaves</tissue>
    </source>
</reference>
<comment type="caution">
    <text evidence="1">The sequence shown here is derived from an EMBL/GenBank/DDBJ whole genome shotgun (WGS) entry which is preliminary data.</text>
</comment>
<protein>
    <submittedName>
        <fullName evidence="1">Uncharacterized protein</fullName>
    </submittedName>
</protein>
<reference evidence="1 2" key="2">
    <citation type="journal article" date="2017" name="Front. Plant Sci.">
        <title>Gene Classification and Mining of Molecular Markers Useful in Red Clover (Trifolium pratense) Breeding.</title>
        <authorList>
            <person name="Istvanek J."/>
            <person name="Dluhosova J."/>
            <person name="Dluhos P."/>
            <person name="Patkova L."/>
            <person name="Nedelnik J."/>
            <person name="Repkova J."/>
        </authorList>
    </citation>
    <scope>NUCLEOTIDE SEQUENCE [LARGE SCALE GENOMIC DNA]</scope>
    <source>
        <strain evidence="2">cv. Tatra</strain>
        <tissue evidence="1">Young leaves</tissue>
    </source>
</reference>
<evidence type="ECO:0000313" key="2">
    <source>
        <dbReference type="Proteomes" id="UP000236291"/>
    </source>
</evidence>
<proteinExistence type="predicted"/>
<dbReference type="Proteomes" id="UP000236291">
    <property type="component" value="Unassembled WGS sequence"/>
</dbReference>
<sequence>MLISHSRYKSGKNPFGWYKCNVDVAFHKEEMKTSAGWCVRGRNIMESRKVLYYRRRSYSIAGSNDGGSKRHHSRHI</sequence>
<accession>A0A2K3MQ90</accession>